<dbReference type="EMBL" id="ABEU02000024">
    <property type="protein sequence ID" value="PNR28189.1"/>
    <property type="molecule type" value="Genomic_DNA"/>
</dbReference>
<dbReference type="Gramene" id="Pp3c24_7820V3.2">
    <property type="protein sequence ID" value="PAC:32909881.CDS.1"/>
    <property type="gene ID" value="Pp3c24_7820"/>
</dbReference>
<dbReference type="Gramene" id="Pp3c24_7820V3.1">
    <property type="protein sequence ID" value="PAC:32909880.CDS.1"/>
    <property type="gene ID" value="Pp3c24_7820"/>
</dbReference>
<evidence type="ECO:0000313" key="3">
    <source>
        <dbReference type="Proteomes" id="UP000006727"/>
    </source>
</evidence>
<dbReference type="EnsemblPlants" id="Pp3c24_7820V3.1">
    <property type="protein sequence ID" value="PAC:32909880.CDS.1"/>
    <property type="gene ID" value="Pp3c24_7820"/>
</dbReference>
<evidence type="ECO:0000313" key="2">
    <source>
        <dbReference type="EnsemblPlants" id="PAC:32909880.CDS.1"/>
    </source>
</evidence>
<reference evidence="2" key="3">
    <citation type="submission" date="2020-12" db="UniProtKB">
        <authorList>
            <consortium name="EnsemblPlants"/>
        </authorList>
    </citation>
    <scope>IDENTIFICATION</scope>
</reference>
<keyword evidence="3" id="KW-1185">Reference proteome</keyword>
<dbReference type="Proteomes" id="UP000006727">
    <property type="component" value="Chromosome 24"/>
</dbReference>
<dbReference type="InParanoid" id="A0A2K1IFY8"/>
<reference evidence="1 3" key="2">
    <citation type="journal article" date="2018" name="Plant J.">
        <title>The Physcomitrella patens chromosome-scale assembly reveals moss genome structure and evolution.</title>
        <authorList>
            <person name="Lang D."/>
            <person name="Ullrich K.K."/>
            <person name="Murat F."/>
            <person name="Fuchs J."/>
            <person name="Jenkins J."/>
            <person name="Haas F.B."/>
            <person name="Piednoel M."/>
            <person name="Gundlach H."/>
            <person name="Van Bel M."/>
            <person name="Meyberg R."/>
            <person name="Vives C."/>
            <person name="Morata J."/>
            <person name="Symeonidi A."/>
            <person name="Hiss M."/>
            <person name="Muchero W."/>
            <person name="Kamisugi Y."/>
            <person name="Saleh O."/>
            <person name="Blanc G."/>
            <person name="Decker E.L."/>
            <person name="van Gessel N."/>
            <person name="Grimwood J."/>
            <person name="Hayes R.D."/>
            <person name="Graham S.W."/>
            <person name="Gunter L.E."/>
            <person name="McDaniel S.F."/>
            <person name="Hoernstein S.N.W."/>
            <person name="Larsson A."/>
            <person name="Li F.W."/>
            <person name="Perroud P.F."/>
            <person name="Phillips J."/>
            <person name="Ranjan P."/>
            <person name="Rokshar D.S."/>
            <person name="Rothfels C.J."/>
            <person name="Schneider L."/>
            <person name="Shu S."/>
            <person name="Stevenson D.W."/>
            <person name="Thummler F."/>
            <person name="Tillich M."/>
            <person name="Villarreal Aguilar J.C."/>
            <person name="Widiez T."/>
            <person name="Wong G.K."/>
            <person name="Wymore A."/>
            <person name="Zhang Y."/>
            <person name="Zimmer A.D."/>
            <person name="Quatrano R.S."/>
            <person name="Mayer K.F.X."/>
            <person name="Goodstein D."/>
            <person name="Casacuberta J.M."/>
            <person name="Vandepoele K."/>
            <person name="Reski R."/>
            <person name="Cuming A.C."/>
            <person name="Tuskan G.A."/>
            <person name="Maumus F."/>
            <person name="Salse J."/>
            <person name="Schmutz J."/>
            <person name="Rensing S.A."/>
        </authorList>
    </citation>
    <scope>NUCLEOTIDE SEQUENCE [LARGE SCALE GENOMIC DNA]</scope>
    <source>
        <strain evidence="2 3">cv. Gransden 2004</strain>
    </source>
</reference>
<dbReference type="AlphaFoldDB" id="A0A2K1IFY8"/>
<accession>A0A2K1IFY8</accession>
<protein>
    <submittedName>
        <fullName evidence="1 2">Uncharacterized protein</fullName>
    </submittedName>
</protein>
<proteinExistence type="predicted"/>
<gene>
    <name evidence="1" type="ORF">PHYPA_028781</name>
</gene>
<name>A0A2K1IFY8_PHYPA</name>
<evidence type="ECO:0000313" key="1">
    <source>
        <dbReference type="EMBL" id="PNR28189.1"/>
    </source>
</evidence>
<sequence length="105" mass="12609">MNVQLYKQSFHKEYCDYCSHNKCEYFVEWKAYNFLINEENKSCFVNNKKSTINTFLNSYGIELHSEILASIIKNIINTAFFYLKDDKEYDSKAIIEENTLKLFFK</sequence>
<dbReference type="EnsemblPlants" id="Pp3c24_7820V3.2">
    <property type="protein sequence ID" value="PAC:32909881.CDS.1"/>
    <property type="gene ID" value="Pp3c24_7820"/>
</dbReference>
<dbReference type="PaxDb" id="3218-PP1S73_139V6.1"/>
<organism evidence="1">
    <name type="scientific">Physcomitrium patens</name>
    <name type="common">Spreading-leaved earth moss</name>
    <name type="synonym">Physcomitrella patens</name>
    <dbReference type="NCBI Taxonomy" id="3218"/>
    <lineage>
        <taxon>Eukaryota</taxon>
        <taxon>Viridiplantae</taxon>
        <taxon>Streptophyta</taxon>
        <taxon>Embryophyta</taxon>
        <taxon>Bryophyta</taxon>
        <taxon>Bryophytina</taxon>
        <taxon>Bryopsida</taxon>
        <taxon>Funariidae</taxon>
        <taxon>Funariales</taxon>
        <taxon>Funariaceae</taxon>
        <taxon>Physcomitrium</taxon>
    </lineage>
</organism>
<reference evidence="1 3" key="1">
    <citation type="journal article" date="2008" name="Science">
        <title>The Physcomitrella genome reveals evolutionary insights into the conquest of land by plants.</title>
        <authorList>
            <person name="Rensing S."/>
            <person name="Lang D."/>
            <person name="Zimmer A."/>
            <person name="Terry A."/>
            <person name="Salamov A."/>
            <person name="Shapiro H."/>
            <person name="Nishiyama T."/>
            <person name="Perroud P.-F."/>
            <person name="Lindquist E."/>
            <person name="Kamisugi Y."/>
            <person name="Tanahashi T."/>
            <person name="Sakakibara K."/>
            <person name="Fujita T."/>
            <person name="Oishi K."/>
            <person name="Shin-I T."/>
            <person name="Kuroki Y."/>
            <person name="Toyoda A."/>
            <person name="Suzuki Y."/>
            <person name="Hashimoto A."/>
            <person name="Yamaguchi K."/>
            <person name="Sugano A."/>
            <person name="Kohara Y."/>
            <person name="Fujiyama A."/>
            <person name="Anterola A."/>
            <person name="Aoki S."/>
            <person name="Ashton N."/>
            <person name="Barbazuk W.B."/>
            <person name="Barker E."/>
            <person name="Bennetzen J."/>
            <person name="Bezanilla M."/>
            <person name="Blankenship R."/>
            <person name="Cho S.H."/>
            <person name="Dutcher S."/>
            <person name="Estelle M."/>
            <person name="Fawcett J.A."/>
            <person name="Gundlach H."/>
            <person name="Hanada K."/>
            <person name="Heyl A."/>
            <person name="Hicks K.A."/>
            <person name="Hugh J."/>
            <person name="Lohr M."/>
            <person name="Mayer K."/>
            <person name="Melkozernov A."/>
            <person name="Murata T."/>
            <person name="Nelson D."/>
            <person name="Pils B."/>
            <person name="Prigge M."/>
            <person name="Reiss B."/>
            <person name="Renner T."/>
            <person name="Rombauts S."/>
            <person name="Rushton P."/>
            <person name="Sanderfoot A."/>
            <person name="Schween G."/>
            <person name="Shiu S.-H."/>
            <person name="Stueber K."/>
            <person name="Theodoulou F.L."/>
            <person name="Tu H."/>
            <person name="Van de Peer Y."/>
            <person name="Verrier P.J."/>
            <person name="Waters E."/>
            <person name="Wood A."/>
            <person name="Yang L."/>
            <person name="Cove D."/>
            <person name="Cuming A."/>
            <person name="Hasebe M."/>
            <person name="Lucas S."/>
            <person name="Mishler D.B."/>
            <person name="Reski R."/>
            <person name="Grigoriev I."/>
            <person name="Quatrano R.S."/>
            <person name="Boore J.L."/>
        </authorList>
    </citation>
    <scope>NUCLEOTIDE SEQUENCE [LARGE SCALE GENOMIC DNA]</scope>
    <source>
        <strain evidence="2 3">cv. Gransden 2004</strain>
    </source>
</reference>